<dbReference type="InterPro" id="IPR050991">
    <property type="entry name" value="ECM_Regulatory_Proteins"/>
</dbReference>
<evidence type="ECO:0000313" key="5">
    <source>
        <dbReference type="EMBL" id="KHN85683.1"/>
    </source>
</evidence>
<evidence type="ECO:0000313" key="6">
    <source>
        <dbReference type="Proteomes" id="UP000031036"/>
    </source>
</evidence>
<dbReference type="AlphaFoldDB" id="A0A0B2VVJ7"/>
<keyword evidence="3" id="KW-1133">Transmembrane helix</keyword>
<evidence type="ECO:0000259" key="4">
    <source>
        <dbReference type="PROSITE" id="PS50853"/>
    </source>
</evidence>
<dbReference type="EMBL" id="JPKZ01000746">
    <property type="protein sequence ID" value="KHN85683.1"/>
    <property type="molecule type" value="Genomic_DNA"/>
</dbReference>
<dbReference type="InterPro" id="IPR003961">
    <property type="entry name" value="FN3_dom"/>
</dbReference>
<protein>
    <submittedName>
        <fullName evidence="5">Collagen alpha-1(XX) chain</fullName>
    </submittedName>
</protein>
<evidence type="ECO:0000256" key="1">
    <source>
        <dbReference type="ARBA" id="ARBA00022737"/>
    </source>
</evidence>
<keyword evidence="3" id="KW-0472">Membrane</keyword>
<dbReference type="SUPFAM" id="SSF49265">
    <property type="entry name" value="Fibronectin type III"/>
    <property type="match status" value="3"/>
</dbReference>
<gene>
    <name evidence="5" type="primary">COL20A1</name>
    <name evidence="5" type="ORF">Tcan_16799</name>
</gene>
<feature type="domain" description="Fibronectin type-III" evidence="4">
    <location>
        <begin position="492"/>
        <end position="590"/>
    </location>
</feature>
<dbReference type="OMA" id="IMYAESN"/>
<organism evidence="5 6">
    <name type="scientific">Toxocara canis</name>
    <name type="common">Canine roundworm</name>
    <dbReference type="NCBI Taxonomy" id="6265"/>
    <lineage>
        <taxon>Eukaryota</taxon>
        <taxon>Metazoa</taxon>
        <taxon>Ecdysozoa</taxon>
        <taxon>Nematoda</taxon>
        <taxon>Chromadorea</taxon>
        <taxon>Rhabditida</taxon>
        <taxon>Spirurina</taxon>
        <taxon>Ascaridomorpha</taxon>
        <taxon>Ascaridoidea</taxon>
        <taxon>Toxocaridae</taxon>
        <taxon>Toxocara</taxon>
    </lineage>
</organism>
<sequence>MDKAEGTSSPMPHKDNKPLLETDANAGCCHRLLITNEGRPASRTAYCAGMCGRHTMRLLLLCLFVIVVLAAPNVRNLRARFDNQLDAIFVEWSFGDDSNSVSYTVRYRLTNRQSVDSVWKYVRTTDTQARLNLAEVKNGDELQVQVQAERGGQVIEDWSQPLLISVTKRSVIGGVSVDDDDLLPPLDFTANILSPSSVRLEWTPNKESIEGLYYVVNMKQLTSETGGTLLRQQIKIEANNFALGNLTPGERYEMTIRTATSPERISSTAAIVEITMPREDEYFEVGNLVISSHFKSSGHGIVNLTWEVPPHIQRKIKSYDVQYSEAGSGIWHRLQFSGQRPMAVLTNLKSDTEYLLKIRTILQNDLATESGQFKFKTPEVVANPISKVDVIYSNEANMVRLQWILEPHVPAYMVVGYDVYLSEDKDLPDSEWRHIHIDNKEGSLSLPDLKSATTYYVRVNVRKVDGTIIRAPSIYRFRTMDRMDSDSLEVREPNSLAYRNIGPGQVSISWTYPYSISRSVTGSTVLYTDRKDLGMEHWARVDITDPQQHSVVLSNLRPGTRYYVHIIPQIDNERFDSNAIEMFEIRTDEAQGEAVVNPDEQYHPRSRNRPQVSSHSKPSYQELGVPDGKERMSIASCLPDAIKPGCAWDERCVASVENPDKGWCISESLREAILNS</sequence>
<feature type="domain" description="Fibronectin type-III" evidence="4">
    <location>
        <begin position="73"/>
        <end position="170"/>
    </location>
</feature>
<feature type="domain" description="Fibronectin type-III" evidence="4">
    <location>
        <begin position="284"/>
        <end position="380"/>
    </location>
</feature>
<dbReference type="InterPro" id="IPR036116">
    <property type="entry name" value="FN3_sf"/>
</dbReference>
<dbReference type="Gene3D" id="2.60.40.10">
    <property type="entry name" value="Immunoglobulins"/>
    <property type="match status" value="5"/>
</dbReference>
<dbReference type="GO" id="GO:0005581">
    <property type="term" value="C:collagen trimer"/>
    <property type="evidence" value="ECO:0007669"/>
    <property type="project" value="UniProtKB-KW"/>
</dbReference>
<evidence type="ECO:0000256" key="3">
    <source>
        <dbReference type="SAM" id="Phobius"/>
    </source>
</evidence>
<dbReference type="InterPro" id="IPR013783">
    <property type="entry name" value="Ig-like_fold"/>
</dbReference>
<dbReference type="PROSITE" id="PS50853">
    <property type="entry name" value="FN3"/>
    <property type="match status" value="5"/>
</dbReference>
<feature type="transmembrane region" description="Helical" evidence="3">
    <location>
        <begin position="58"/>
        <end position="74"/>
    </location>
</feature>
<keyword evidence="6" id="KW-1185">Reference proteome</keyword>
<dbReference type="CDD" id="cd00063">
    <property type="entry name" value="FN3"/>
    <property type="match status" value="4"/>
</dbReference>
<feature type="domain" description="Fibronectin type-III" evidence="4">
    <location>
        <begin position="184"/>
        <end position="279"/>
    </location>
</feature>
<dbReference type="Pfam" id="PF00041">
    <property type="entry name" value="fn3"/>
    <property type="match status" value="3"/>
</dbReference>
<feature type="compositionally biased region" description="Polar residues" evidence="2">
    <location>
        <begin position="609"/>
        <end position="619"/>
    </location>
</feature>
<proteinExistence type="predicted"/>
<feature type="domain" description="Fibronectin type-III" evidence="4">
    <location>
        <begin position="384"/>
        <end position="482"/>
    </location>
</feature>
<feature type="region of interest" description="Disordered" evidence="2">
    <location>
        <begin position="591"/>
        <end position="626"/>
    </location>
</feature>
<dbReference type="OrthoDB" id="261433at2759"/>
<name>A0A0B2VVJ7_TOXCA</name>
<reference evidence="5 6" key="1">
    <citation type="submission" date="2014-11" db="EMBL/GenBank/DDBJ databases">
        <title>Genetic blueprint of the zoonotic pathogen Toxocara canis.</title>
        <authorList>
            <person name="Zhu X.-Q."/>
            <person name="Korhonen P.K."/>
            <person name="Cai H."/>
            <person name="Young N.D."/>
            <person name="Nejsum P."/>
            <person name="von Samson-Himmelstjerna G."/>
            <person name="Boag P.R."/>
            <person name="Tan P."/>
            <person name="Li Q."/>
            <person name="Min J."/>
            <person name="Yang Y."/>
            <person name="Wang X."/>
            <person name="Fang X."/>
            <person name="Hall R.S."/>
            <person name="Hofmann A."/>
            <person name="Sternberg P.W."/>
            <person name="Jex A.R."/>
            <person name="Gasser R.B."/>
        </authorList>
    </citation>
    <scope>NUCLEOTIDE SEQUENCE [LARGE SCALE GENOMIC DNA]</scope>
    <source>
        <strain evidence="5">PN_DK_2014</strain>
    </source>
</reference>
<dbReference type="PANTHER" id="PTHR46708:SF2">
    <property type="entry name" value="FIBRONECTIN TYPE-III DOMAIN-CONTAINING PROTEIN"/>
    <property type="match status" value="1"/>
</dbReference>
<dbReference type="PANTHER" id="PTHR46708">
    <property type="entry name" value="TENASCIN"/>
    <property type="match status" value="1"/>
</dbReference>
<comment type="caution">
    <text evidence="5">The sequence shown here is derived from an EMBL/GenBank/DDBJ whole genome shotgun (WGS) entry which is preliminary data.</text>
</comment>
<accession>A0A0B2VVJ7</accession>
<keyword evidence="5" id="KW-0176">Collagen</keyword>
<dbReference type="Proteomes" id="UP000031036">
    <property type="component" value="Unassembled WGS sequence"/>
</dbReference>
<evidence type="ECO:0000256" key="2">
    <source>
        <dbReference type="SAM" id="MobiDB-lite"/>
    </source>
</evidence>
<keyword evidence="3" id="KW-0812">Transmembrane</keyword>
<dbReference type="SMART" id="SM00060">
    <property type="entry name" value="FN3"/>
    <property type="match status" value="5"/>
</dbReference>
<keyword evidence="1" id="KW-0677">Repeat</keyword>